<keyword evidence="2" id="KW-0808">Transferase</keyword>
<evidence type="ECO:0000313" key="2">
    <source>
        <dbReference type="EMBL" id="KAF5802443.1"/>
    </source>
</evidence>
<name>A0A9K3IT13_HELAN</name>
<dbReference type="EMBL" id="MNCJ02000321">
    <property type="protein sequence ID" value="KAF5802443.1"/>
    <property type="molecule type" value="Genomic_DNA"/>
</dbReference>
<evidence type="ECO:0000313" key="3">
    <source>
        <dbReference type="Proteomes" id="UP000215914"/>
    </source>
</evidence>
<protein>
    <submittedName>
        <fullName evidence="2">Non-specific serine/threonine protein kinase</fullName>
        <ecNumber evidence="2">2.7.11.1</ecNumber>
    </submittedName>
</protein>
<keyword evidence="2" id="KW-0723">Serine/threonine-protein kinase</keyword>
<dbReference type="Gramene" id="mRNA:HanXRQr2_Chr09g0407281">
    <property type="protein sequence ID" value="mRNA:HanXRQr2_Chr09g0407281"/>
    <property type="gene ID" value="HanXRQr2_Chr09g0407281"/>
</dbReference>
<dbReference type="Proteomes" id="UP000215914">
    <property type="component" value="Unassembled WGS sequence"/>
</dbReference>
<dbReference type="EMBL" id="MNCJ02000324">
    <property type="protein sequence ID" value="KAF5792556.1"/>
    <property type="molecule type" value="Genomic_DNA"/>
</dbReference>
<keyword evidence="3" id="KW-1185">Reference proteome</keyword>
<gene>
    <name evidence="2" type="ORF">HanXRQr2_Chr06g0259541</name>
    <name evidence="1" type="ORF">HanXRQr2_Chr09g0407281</name>
</gene>
<accession>A0A9K3IT13</accession>
<comment type="caution">
    <text evidence="2">The sequence shown here is derived from an EMBL/GenBank/DDBJ whole genome shotgun (WGS) entry which is preliminary data.</text>
</comment>
<organism evidence="2 3">
    <name type="scientific">Helianthus annuus</name>
    <name type="common">Common sunflower</name>
    <dbReference type="NCBI Taxonomy" id="4232"/>
    <lineage>
        <taxon>Eukaryota</taxon>
        <taxon>Viridiplantae</taxon>
        <taxon>Streptophyta</taxon>
        <taxon>Embryophyta</taxon>
        <taxon>Tracheophyta</taxon>
        <taxon>Spermatophyta</taxon>
        <taxon>Magnoliopsida</taxon>
        <taxon>eudicotyledons</taxon>
        <taxon>Gunneridae</taxon>
        <taxon>Pentapetalae</taxon>
        <taxon>asterids</taxon>
        <taxon>campanulids</taxon>
        <taxon>Asterales</taxon>
        <taxon>Asteraceae</taxon>
        <taxon>Asteroideae</taxon>
        <taxon>Heliantheae alliance</taxon>
        <taxon>Heliantheae</taxon>
        <taxon>Helianthus</taxon>
    </lineage>
</organism>
<dbReference type="AlphaFoldDB" id="A0A9K3IT13"/>
<sequence>MEKKCEPLKEVGSANFRAARLVKDKTKELFAVKYIKRQSKEMSENVRL</sequence>
<reference evidence="2" key="2">
    <citation type="submission" date="2020-06" db="EMBL/GenBank/DDBJ databases">
        <title>Helianthus annuus Genome sequencing and assembly Release 2.</title>
        <authorList>
            <person name="Gouzy J."/>
            <person name="Langlade N."/>
            <person name="Munos S."/>
        </authorList>
    </citation>
    <scope>NUCLEOTIDE SEQUENCE</scope>
    <source>
        <tissue evidence="2">Leaves</tissue>
    </source>
</reference>
<reference evidence="2" key="1">
    <citation type="journal article" date="2017" name="Nature">
        <title>The sunflower genome provides insights into oil metabolism, flowering and Asterid evolution.</title>
        <authorList>
            <person name="Badouin H."/>
            <person name="Gouzy J."/>
            <person name="Grassa C.J."/>
            <person name="Murat F."/>
            <person name="Staton S.E."/>
            <person name="Cottret L."/>
            <person name="Lelandais-Briere C."/>
            <person name="Owens G.L."/>
            <person name="Carrere S."/>
            <person name="Mayjonade B."/>
            <person name="Legrand L."/>
            <person name="Gill N."/>
            <person name="Kane N.C."/>
            <person name="Bowers J.E."/>
            <person name="Hubner S."/>
            <person name="Bellec A."/>
            <person name="Berard A."/>
            <person name="Berges H."/>
            <person name="Blanchet N."/>
            <person name="Boniface M.C."/>
            <person name="Brunel D."/>
            <person name="Catrice O."/>
            <person name="Chaidir N."/>
            <person name="Claudel C."/>
            <person name="Donnadieu C."/>
            <person name="Faraut T."/>
            <person name="Fievet G."/>
            <person name="Helmstetter N."/>
            <person name="King M."/>
            <person name="Knapp S.J."/>
            <person name="Lai Z."/>
            <person name="Le Paslier M.C."/>
            <person name="Lippi Y."/>
            <person name="Lorenzon L."/>
            <person name="Mandel J.R."/>
            <person name="Marage G."/>
            <person name="Marchand G."/>
            <person name="Marquand E."/>
            <person name="Bret-Mestries E."/>
            <person name="Morien E."/>
            <person name="Nambeesan S."/>
            <person name="Nguyen T."/>
            <person name="Pegot-Espagnet P."/>
            <person name="Pouilly N."/>
            <person name="Raftis F."/>
            <person name="Sallet E."/>
            <person name="Schiex T."/>
            <person name="Thomas J."/>
            <person name="Vandecasteele C."/>
            <person name="Vares D."/>
            <person name="Vear F."/>
            <person name="Vautrin S."/>
            <person name="Crespi M."/>
            <person name="Mangin B."/>
            <person name="Burke J.M."/>
            <person name="Salse J."/>
            <person name="Munos S."/>
            <person name="Vincourt P."/>
            <person name="Rieseberg L.H."/>
            <person name="Langlade N.B."/>
        </authorList>
    </citation>
    <scope>NUCLEOTIDE SEQUENCE</scope>
    <source>
        <tissue evidence="2">Leaves</tissue>
    </source>
</reference>
<evidence type="ECO:0000313" key="1">
    <source>
        <dbReference type="EMBL" id="KAF5792556.1"/>
    </source>
</evidence>
<dbReference type="GO" id="GO:0004674">
    <property type="term" value="F:protein serine/threonine kinase activity"/>
    <property type="evidence" value="ECO:0007669"/>
    <property type="project" value="UniProtKB-KW"/>
</dbReference>
<dbReference type="Gramene" id="mRNA:HanXRQr2_Chr06g0259541">
    <property type="protein sequence ID" value="mRNA:HanXRQr2_Chr06g0259541"/>
    <property type="gene ID" value="HanXRQr2_Chr06g0259541"/>
</dbReference>
<dbReference type="EC" id="2.7.11.1" evidence="2"/>
<keyword evidence="2" id="KW-0418">Kinase</keyword>
<proteinExistence type="predicted"/>